<gene>
    <name evidence="1" type="ORF">B2A_07684</name>
</gene>
<name>T0ZXY2_9ZZZZ</name>
<protein>
    <submittedName>
        <fullName evidence="1">PhnB protein</fullName>
    </submittedName>
</protein>
<reference evidence="1" key="2">
    <citation type="journal article" date="2014" name="ISME J.">
        <title>Microbial stratification in low pH oxic and suboxic macroscopic growths along an acid mine drainage.</title>
        <authorList>
            <person name="Mendez-Garcia C."/>
            <person name="Mesa V."/>
            <person name="Sprenger R.R."/>
            <person name="Richter M."/>
            <person name="Diez M.S."/>
            <person name="Solano J."/>
            <person name="Bargiela R."/>
            <person name="Golyshina O.V."/>
            <person name="Manteca A."/>
            <person name="Ramos J.L."/>
            <person name="Gallego J.R."/>
            <person name="Llorente I."/>
            <person name="Martins Dos Santos V.A."/>
            <person name="Jensen O.N."/>
            <person name="Pelaez A.I."/>
            <person name="Sanchez J."/>
            <person name="Ferrer M."/>
        </authorList>
    </citation>
    <scope>NUCLEOTIDE SEQUENCE</scope>
</reference>
<proteinExistence type="predicted"/>
<accession>T0ZXY2</accession>
<dbReference type="Gene3D" id="3.10.180.10">
    <property type="entry name" value="2,3-Dihydroxybiphenyl 1,2-Dioxygenase, domain 1"/>
    <property type="match status" value="1"/>
</dbReference>
<dbReference type="SUPFAM" id="SSF54593">
    <property type="entry name" value="Glyoxalase/Bleomycin resistance protein/Dihydroxybiphenyl dioxygenase"/>
    <property type="match status" value="1"/>
</dbReference>
<dbReference type="AlphaFoldDB" id="T0ZXY2"/>
<dbReference type="InterPro" id="IPR029068">
    <property type="entry name" value="Glyas_Bleomycin-R_OHBP_Dase"/>
</dbReference>
<organism evidence="1">
    <name type="scientific">mine drainage metagenome</name>
    <dbReference type="NCBI Taxonomy" id="410659"/>
    <lineage>
        <taxon>unclassified sequences</taxon>
        <taxon>metagenomes</taxon>
        <taxon>ecological metagenomes</taxon>
    </lineage>
</organism>
<comment type="caution">
    <text evidence="1">The sequence shown here is derived from an EMBL/GenBank/DDBJ whole genome shotgun (WGS) entry which is preliminary data.</text>
</comment>
<reference evidence="1" key="1">
    <citation type="submission" date="2013-08" db="EMBL/GenBank/DDBJ databases">
        <authorList>
            <person name="Mendez C."/>
            <person name="Richter M."/>
            <person name="Ferrer M."/>
            <person name="Sanchez J."/>
        </authorList>
    </citation>
    <scope>NUCLEOTIDE SEQUENCE</scope>
</reference>
<sequence length="106" mass="11846">GDTPMKPQYPPEEHQKVIYAHLKSGAIEFSATDWLHRTRRPRQGNTVAMYVTGGSLPELRAIFDKLSAGGDPALLDDFRKLPFGIYGHLADKYGVHWFFQGEAGSD</sequence>
<evidence type="ECO:0000313" key="1">
    <source>
        <dbReference type="EMBL" id="EQD49467.1"/>
    </source>
</evidence>
<dbReference type="EMBL" id="AUZZ01005514">
    <property type="protein sequence ID" value="EQD49467.1"/>
    <property type="molecule type" value="Genomic_DNA"/>
</dbReference>
<feature type="non-terminal residue" evidence="1">
    <location>
        <position position="1"/>
    </location>
</feature>